<dbReference type="InterPro" id="IPR001547">
    <property type="entry name" value="Glyco_hydro_5"/>
</dbReference>
<keyword evidence="8" id="KW-0326">Glycosidase</keyword>
<evidence type="ECO:0000313" key="11">
    <source>
        <dbReference type="EMBL" id="ELR22742.1"/>
    </source>
</evidence>
<dbReference type="GO" id="GO:0000272">
    <property type="term" value="P:polysaccharide catabolic process"/>
    <property type="evidence" value="ECO:0007669"/>
    <property type="project" value="InterPro"/>
</dbReference>
<evidence type="ECO:0000256" key="8">
    <source>
        <dbReference type="ARBA" id="ARBA00023295"/>
    </source>
</evidence>
<feature type="domain" description="Glycoside hydrolase family 5" evidence="10">
    <location>
        <begin position="120"/>
        <end position="353"/>
    </location>
</feature>
<accession>L8HBX1</accession>
<feature type="signal peptide" evidence="9">
    <location>
        <begin position="1"/>
        <end position="26"/>
    </location>
</feature>
<keyword evidence="6 9" id="KW-0732">Signal</keyword>
<protein>
    <recommendedName>
        <fullName evidence="4">mannan endo-1,4-beta-mannosidase</fullName>
        <ecNumber evidence="4">3.2.1.78</ecNumber>
    </recommendedName>
</protein>
<comment type="catalytic activity">
    <reaction evidence="1">
        <text>Random hydrolysis of (1-&gt;4)-beta-D-mannosidic linkages in mannans, galactomannans and glucomannans.</text>
        <dbReference type="EC" id="3.2.1.78"/>
    </reaction>
</comment>
<dbReference type="STRING" id="1257118.L8HBX1"/>
<dbReference type="PANTHER" id="PTHR31451:SF39">
    <property type="entry name" value="MANNAN ENDO-1,4-BETA-MANNOSIDASE 1"/>
    <property type="match status" value="1"/>
</dbReference>
<gene>
    <name evidence="11" type="ORF">ACA1_149090</name>
</gene>
<feature type="chain" id="PRO_5003990309" description="mannan endo-1,4-beta-mannosidase" evidence="9">
    <location>
        <begin position="27"/>
        <end position="400"/>
    </location>
</feature>
<organism evidence="11 12">
    <name type="scientific">Acanthamoeba castellanii (strain ATCC 30010 / Neff)</name>
    <dbReference type="NCBI Taxonomy" id="1257118"/>
    <lineage>
        <taxon>Eukaryota</taxon>
        <taxon>Amoebozoa</taxon>
        <taxon>Discosea</taxon>
        <taxon>Longamoebia</taxon>
        <taxon>Centramoebida</taxon>
        <taxon>Acanthamoebidae</taxon>
        <taxon>Acanthamoeba</taxon>
    </lineage>
</organism>
<evidence type="ECO:0000256" key="3">
    <source>
        <dbReference type="ARBA" id="ARBA00005641"/>
    </source>
</evidence>
<evidence type="ECO:0000256" key="4">
    <source>
        <dbReference type="ARBA" id="ARBA00012706"/>
    </source>
</evidence>
<dbReference type="Proteomes" id="UP000011083">
    <property type="component" value="Unassembled WGS sequence"/>
</dbReference>
<dbReference type="GO" id="GO:0016985">
    <property type="term" value="F:mannan endo-1,4-beta-mannosidase activity"/>
    <property type="evidence" value="ECO:0007669"/>
    <property type="project" value="UniProtKB-EC"/>
</dbReference>
<sequence>MERRKATFVVAVLFLVVLAAVPAVAGFIKRDGMGFVDSATSQPFRFGGTNNYYLHYKPKQMVNHLFGNASAYGFNVVRVWGFTDVGNADGSNSVDGIKEGVFFHFWDGTKPAFNDGPNGLQRLDLVIARAAAYDVKVIVVLTNNWKEFGGMDQYVRWRNGGGGGHHDDFYTDATIRGWYQAWVAHVLNRRNVYTGRLYKDEPAIFAWELANELRCQGSGDYGTSSACNYGAGAAIITRWVAEMSAYVKSIDPNHMVAVGDEGFGCFDGNSVGWDWTMDCYAGVDSLGFGRLSSIDFLTAHLYPSSWSKSVQWADGWIQTHSQWAHQVGKPVVMEEFGITYDQVNIYTQWTNAMYNAKYNGWSFWMLVTDNYPNYDGFAISCGSDACRLLARQAQRLSALP</sequence>
<evidence type="ECO:0000256" key="5">
    <source>
        <dbReference type="ARBA" id="ARBA00022525"/>
    </source>
</evidence>
<dbReference type="AlphaFoldDB" id="L8HBX1"/>
<dbReference type="SUPFAM" id="SSF51445">
    <property type="entry name" value="(Trans)glycosidases"/>
    <property type="match status" value="1"/>
</dbReference>
<dbReference type="OrthoDB" id="406631at2759"/>
<dbReference type="Gene3D" id="3.20.20.80">
    <property type="entry name" value="Glycosidases"/>
    <property type="match status" value="1"/>
</dbReference>
<dbReference type="PANTHER" id="PTHR31451">
    <property type="match status" value="1"/>
</dbReference>
<proteinExistence type="inferred from homology"/>
<dbReference type="InterPro" id="IPR017853">
    <property type="entry name" value="GH"/>
</dbReference>
<dbReference type="EC" id="3.2.1.78" evidence="4"/>
<dbReference type="GO" id="GO:0005576">
    <property type="term" value="C:extracellular region"/>
    <property type="evidence" value="ECO:0007669"/>
    <property type="project" value="UniProtKB-SubCell"/>
</dbReference>
<keyword evidence="5" id="KW-0964">Secreted</keyword>
<dbReference type="VEuPathDB" id="AmoebaDB:ACA1_149090"/>
<dbReference type="RefSeq" id="XP_004351519.1">
    <property type="nucleotide sequence ID" value="XM_004351467.1"/>
</dbReference>
<reference evidence="11 12" key="1">
    <citation type="journal article" date="2013" name="Genome Biol.">
        <title>Genome of Acanthamoeba castellanii highlights extensive lateral gene transfer and early evolution of tyrosine kinase signaling.</title>
        <authorList>
            <person name="Clarke M."/>
            <person name="Lohan A.J."/>
            <person name="Liu B."/>
            <person name="Lagkouvardos I."/>
            <person name="Roy S."/>
            <person name="Zafar N."/>
            <person name="Bertelli C."/>
            <person name="Schilde C."/>
            <person name="Kianianmomeni A."/>
            <person name="Burglin T.R."/>
            <person name="Frech C."/>
            <person name="Turcotte B."/>
            <person name="Kopec K.O."/>
            <person name="Synnott J.M."/>
            <person name="Choo C."/>
            <person name="Paponov I."/>
            <person name="Finkler A."/>
            <person name="Soon Heng Tan C."/>
            <person name="Hutchins A.P."/>
            <person name="Weinmeier T."/>
            <person name="Rattei T."/>
            <person name="Chu J.S."/>
            <person name="Gimenez G."/>
            <person name="Irimia M."/>
            <person name="Rigden D.J."/>
            <person name="Fitzpatrick D.A."/>
            <person name="Lorenzo-Morales J."/>
            <person name="Bateman A."/>
            <person name="Chiu C.H."/>
            <person name="Tang P."/>
            <person name="Hegemann P."/>
            <person name="Fromm H."/>
            <person name="Raoult D."/>
            <person name="Greub G."/>
            <person name="Miranda-Saavedra D."/>
            <person name="Chen N."/>
            <person name="Nash P."/>
            <person name="Ginger M.L."/>
            <person name="Horn M."/>
            <person name="Schaap P."/>
            <person name="Caler L."/>
            <person name="Loftus B."/>
        </authorList>
    </citation>
    <scope>NUCLEOTIDE SEQUENCE [LARGE SCALE GENOMIC DNA]</scope>
    <source>
        <strain evidence="11 12">Neff</strain>
    </source>
</reference>
<dbReference type="InterPro" id="IPR045053">
    <property type="entry name" value="MAN-like"/>
</dbReference>
<evidence type="ECO:0000256" key="1">
    <source>
        <dbReference type="ARBA" id="ARBA00001678"/>
    </source>
</evidence>
<dbReference type="EMBL" id="KB007870">
    <property type="protein sequence ID" value="ELR22742.1"/>
    <property type="molecule type" value="Genomic_DNA"/>
</dbReference>
<dbReference type="KEGG" id="acan:ACA1_149090"/>
<dbReference type="GeneID" id="14923700"/>
<evidence type="ECO:0000259" key="10">
    <source>
        <dbReference type="Pfam" id="PF26410"/>
    </source>
</evidence>
<dbReference type="OMA" id="GEGHFFW"/>
<name>L8HBX1_ACACF</name>
<dbReference type="Pfam" id="PF26410">
    <property type="entry name" value="GH5_mannosidase"/>
    <property type="match status" value="1"/>
</dbReference>
<comment type="similarity">
    <text evidence="3">Belongs to the glycosyl hydrolase 5 (cellulase A) family.</text>
</comment>
<evidence type="ECO:0000313" key="12">
    <source>
        <dbReference type="Proteomes" id="UP000011083"/>
    </source>
</evidence>
<keyword evidence="12" id="KW-1185">Reference proteome</keyword>
<evidence type="ECO:0000256" key="9">
    <source>
        <dbReference type="SAM" id="SignalP"/>
    </source>
</evidence>
<comment type="subcellular location">
    <subcellularLocation>
        <location evidence="2">Secreted</location>
    </subcellularLocation>
</comment>
<evidence type="ECO:0000256" key="2">
    <source>
        <dbReference type="ARBA" id="ARBA00004613"/>
    </source>
</evidence>
<evidence type="ECO:0000256" key="6">
    <source>
        <dbReference type="ARBA" id="ARBA00022729"/>
    </source>
</evidence>
<keyword evidence="7" id="KW-0378">Hydrolase</keyword>
<evidence type="ECO:0000256" key="7">
    <source>
        <dbReference type="ARBA" id="ARBA00022801"/>
    </source>
</evidence>